<evidence type="ECO:0000313" key="1">
    <source>
        <dbReference type="EMBL" id="CDS04075.1"/>
    </source>
</evidence>
<accession>A0A077WBJ2</accession>
<dbReference type="EMBL" id="LK023314">
    <property type="protein sequence ID" value="CDS04075.1"/>
    <property type="molecule type" value="Genomic_DNA"/>
</dbReference>
<gene>
    <name evidence="1" type="ORF">LRAMOSA07030</name>
</gene>
<protein>
    <submittedName>
        <fullName evidence="1">Uncharacterized protein</fullName>
    </submittedName>
</protein>
<organism evidence="1">
    <name type="scientific">Lichtheimia ramosa</name>
    <dbReference type="NCBI Taxonomy" id="688394"/>
    <lineage>
        <taxon>Eukaryota</taxon>
        <taxon>Fungi</taxon>
        <taxon>Fungi incertae sedis</taxon>
        <taxon>Mucoromycota</taxon>
        <taxon>Mucoromycotina</taxon>
        <taxon>Mucoromycetes</taxon>
        <taxon>Mucorales</taxon>
        <taxon>Lichtheimiaceae</taxon>
        <taxon>Lichtheimia</taxon>
    </lineage>
</organism>
<dbReference type="AlphaFoldDB" id="A0A077WBJ2"/>
<reference evidence="1" key="1">
    <citation type="journal article" date="2014" name="Genome Announc.">
        <title>De novo whole-genome sequence and genome annotation of Lichtheimia ramosa.</title>
        <authorList>
            <person name="Linde J."/>
            <person name="Schwartze V."/>
            <person name="Binder U."/>
            <person name="Lass-Florl C."/>
            <person name="Voigt K."/>
            <person name="Horn F."/>
        </authorList>
    </citation>
    <scope>NUCLEOTIDE SEQUENCE</scope>
    <source>
        <strain evidence="1">JMRC FSU:6197</strain>
    </source>
</reference>
<dbReference type="OrthoDB" id="79603at2759"/>
<proteinExistence type="predicted"/>
<name>A0A077WBJ2_9FUNG</name>
<sequence length="701" mass="79440">MEILYKDTNDNALDNAISETTVPLPPIGKALHVLLNVSQHVFDEAAKNDTTQTPTARAFRALNEYLNQGQFTDIFDPLQLLKPKSSQPFLRLGRYLLLLSTHRIAFAHFIRHDLLGSSDKRLQLAGVLLLEYIVNDPISADFIPDLSRVALQYSEEPMTLLPSTACNVAVKASRHGIHDYQPIRDLIPLMKKWYPFDVIATAAWESIDNLLQSLQGPCKTWNQLSSSLSFKRLMSKKPLSVKKQLSSLNDLEPNADLITVALLQKSQWLDERLPDDLVILIQKHIASMLNVTWAQPLVMTMLLMTPGLCAVHKVPKHLIVPLAKSASMNQEQAKAFLSYAMDNTTESIHALSEMVGKDMNENAARILGDMLDNAINDNGTNLEEFSLPLVVDMLHWVCGNDLACKVLIRYMDIADLRYVLIRLVRMAYTKDPRSKQVCMALIGKTMLAGKWANGDGILIYIDMIRDMKKTHALPHRPTTSILTSPSKLSQQIPQEEMKLDDQEIERFSWELLSVLQLWVMKATPEAIQHGLHELLYRSYAAPYDSTFVHAWQNLANPVNKCHPMAVWLIMDHCTQLMKEQPKLMSDLIDAGTEESELAVSTITMKRLSPMLILRALQANTYTHIRLPAIIESEKIGWSALGIDRSSIKWDNDNDNDPNHKRISLALFRELEYRTRDPSELGEIQELARSLLSLIYCRQDQV</sequence>